<evidence type="ECO:0000256" key="1">
    <source>
        <dbReference type="ARBA" id="ARBA00008056"/>
    </source>
</evidence>
<dbReference type="Pfam" id="PF03171">
    <property type="entry name" value="2OG-FeII_Oxy"/>
    <property type="match status" value="1"/>
</dbReference>
<dbReference type="OMA" id="WINVESM"/>
<organism evidence="6 7">
    <name type="scientific">Actinidia chinensis var. chinensis</name>
    <name type="common">Chinese soft-hair kiwi</name>
    <dbReference type="NCBI Taxonomy" id="1590841"/>
    <lineage>
        <taxon>Eukaryota</taxon>
        <taxon>Viridiplantae</taxon>
        <taxon>Streptophyta</taxon>
        <taxon>Embryophyta</taxon>
        <taxon>Tracheophyta</taxon>
        <taxon>Spermatophyta</taxon>
        <taxon>Magnoliopsida</taxon>
        <taxon>eudicotyledons</taxon>
        <taxon>Gunneridae</taxon>
        <taxon>Pentapetalae</taxon>
        <taxon>asterids</taxon>
        <taxon>Ericales</taxon>
        <taxon>Actinidiaceae</taxon>
        <taxon>Actinidia</taxon>
    </lineage>
</organism>
<accession>A0A2R6PP77</accession>
<reference evidence="7" key="2">
    <citation type="journal article" date="2018" name="BMC Genomics">
        <title>A manually annotated Actinidia chinensis var. chinensis (kiwifruit) genome highlights the challenges associated with draft genomes and gene prediction in plants.</title>
        <authorList>
            <person name="Pilkington S.M."/>
            <person name="Crowhurst R."/>
            <person name="Hilario E."/>
            <person name="Nardozza S."/>
            <person name="Fraser L."/>
            <person name="Peng Y."/>
            <person name="Gunaseelan K."/>
            <person name="Simpson R."/>
            <person name="Tahir J."/>
            <person name="Deroles S.C."/>
            <person name="Templeton K."/>
            <person name="Luo Z."/>
            <person name="Davy M."/>
            <person name="Cheng C."/>
            <person name="McNeilage M."/>
            <person name="Scaglione D."/>
            <person name="Liu Y."/>
            <person name="Zhang Q."/>
            <person name="Datson P."/>
            <person name="De Silva N."/>
            <person name="Gardiner S.E."/>
            <person name="Bassett H."/>
            <person name="Chagne D."/>
            <person name="McCallum J."/>
            <person name="Dzierzon H."/>
            <person name="Deng C."/>
            <person name="Wang Y.Y."/>
            <person name="Barron L."/>
            <person name="Manako K."/>
            <person name="Bowen J."/>
            <person name="Foster T.M."/>
            <person name="Erridge Z.A."/>
            <person name="Tiffin H."/>
            <person name="Waite C.N."/>
            <person name="Davies K.M."/>
            <person name="Grierson E.P."/>
            <person name="Laing W.A."/>
            <person name="Kirk R."/>
            <person name="Chen X."/>
            <person name="Wood M."/>
            <person name="Montefiori M."/>
            <person name="Brummell D.A."/>
            <person name="Schwinn K.E."/>
            <person name="Catanach A."/>
            <person name="Fullerton C."/>
            <person name="Li D."/>
            <person name="Meiyalaghan S."/>
            <person name="Nieuwenhuizen N."/>
            <person name="Read N."/>
            <person name="Prakash R."/>
            <person name="Hunter D."/>
            <person name="Zhang H."/>
            <person name="McKenzie M."/>
            <person name="Knabel M."/>
            <person name="Harris A."/>
            <person name="Allan A.C."/>
            <person name="Gleave A."/>
            <person name="Chen A."/>
            <person name="Janssen B.J."/>
            <person name="Plunkett B."/>
            <person name="Ampomah-Dwamena C."/>
            <person name="Voogd C."/>
            <person name="Leif D."/>
            <person name="Lafferty D."/>
            <person name="Souleyre E.J.F."/>
            <person name="Varkonyi-Gasic E."/>
            <person name="Gambi F."/>
            <person name="Hanley J."/>
            <person name="Yao J.L."/>
            <person name="Cheung J."/>
            <person name="David K.M."/>
            <person name="Warren B."/>
            <person name="Marsh K."/>
            <person name="Snowden K.C."/>
            <person name="Lin-Wang K."/>
            <person name="Brian L."/>
            <person name="Martinez-Sanchez M."/>
            <person name="Wang M."/>
            <person name="Ileperuma N."/>
            <person name="Macnee N."/>
            <person name="Campin R."/>
            <person name="McAtee P."/>
            <person name="Drummond R.S.M."/>
            <person name="Espley R.V."/>
            <person name="Ireland H.S."/>
            <person name="Wu R."/>
            <person name="Atkinson R.G."/>
            <person name="Karunairetnam S."/>
            <person name="Bulley S."/>
            <person name="Chunkath S."/>
            <person name="Hanley Z."/>
            <person name="Storey R."/>
            <person name="Thrimawithana A.H."/>
            <person name="Thomson S."/>
            <person name="David C."/>
            <person name="Testolin R."/>
            <person name="Huang H."/>
            <person name="Hellens R.P."/>
            <person name="Schaffer R.J."/>
        </authorList>
    </citation>
    <scope>NUCLEOTIDE SEQUENCE [LARGE SCALE GENOMIC DNA]</scope>
    <source>
        <strain evidence="7">cv. Red5</strain>
    </source>
</reference>
<evidence type="ECO:0000256" key="2">
    <source>
        <dbReference type="ARBA" id="ARBA00022723"/>
    </source>
</evidence>
<dbReference type="STRING" id="1590841.A0A2R6PP77"/>
<dbReference type="InParanoid" id="A0A2R6PP77"/>
<evidence type="ECO:0000313" key="6">
    <source>
        <dbReference type="EMBL" id="PSR94857.1"/>
    </source>
</evidence>
<dbReference type="InterPro" id="IPR044861">
    <property type="entry name" value="IPNS-like_FE2OG_OXY"/>
</dbReference>
<proteinExistence type="inferred from homology"/>
<dbReference type="PROSITE" id="PS51471">
    <property type="entry name" value="FE2OG_OXY"/>
    <property type="match status" value="1"/>
</dbReference>
<evidence type="ECO:0000313" key="7">
    <source>
        <dbReference type="Proteomes" id="UP000241394"/>
    </source>
</evidence>
<keyword evidence="7" id="KW-1185">Reference proteome</keyword>
<sequence length="339" mass="38388">MSGKLNSPLGLSSIQSAVPESYVLPPEKRPTAVPPCKTIPVIDLQGLDRDRTDLIQQIIKASQEYGFFQLTNHGVSEELMRDVVVVGQEFFELPVKEKERFYYRDPKQICKFKTSINYEQEEVHFWRENFTHPCHPLEDYIDHWPQNPVRYREVFGSYTVEVRKVGLLLLDLICEGLGLECGYFEGDLSGGMVMNTNYYPLCPDPSLVLGLPKHGDPYLLTLLNQGHVPGLQVLKDEQWLEVEPIPNTFVVNINHMLQIISNGKLKSADHRVVPSSVSARTTVVNFIRPTNDCLVGPAKSLLVKNCSPPLYKTITFGDFISTYGTKTHQGIDPLERVML</sequence>
<dbReference type="OrthoDB" id="406156at2759"/>
<dbReference type="Proteomes" id="UP000241394">
    <property type="component" value="Chromosome LG23"/>
</dbReference>
<feature type="domain" description="Fe2OG dioxygenase" evidence="5">
    <location>
        <begin position="190"/>
        <end position="289"/>
    </location>
</feature>
<gene>
    <name evidence="6" type="ORF">CEY00_Acc25611</name>
</gene>
<name>A0A2R6PP77_ACTCC</name>
<dbReference type="InterPro" id="IPR026992">
    <property type="entry name" value="DIOX_N"/>
</dbReference>
<evidence type="ECO:0000256" key="3">
    <source>
        <dbReference type="ARBA" id="ARBA00023004"/>
    </source>
</evidence>
<dbReference type="GO" id="GO:0046872">
    <property type="term" value="F:metal ion binding"/>
    <property type="evidence" value="ECO:0007669"/>
    <property type="project" value="UniProtKB-KW"/>
</dbReference>
<dbReference type="GO" id="GO:0051213">
    <property type="term" value="F:dioxygenase activity"/>
    <property type="evidence" value="ECO:0007669"/>
    <property type="project" value="UniProtKB-KW"/>
</dbReference>
<protein>
    <submittedName>
        <fullName evidence="6">2'-deoxymugineic-acid 2'-dioxygenase</fullName>
    </submittedName>
</protein>
<dbReference type="SUPFAM" id="SSF51197">
    <property type="entry name" value="Clavaminate synthase-like"/>
    <property type="match status" value="1"/>
</dbReference>
<dbReference type="Pfam" id="PF14226">
    <property type="entry name" value="DIOX_N"/>
    <property type="match status" value="1"/>
</dbReference>
<dbReference type="Gene3D" id="2.60.120.330">
    <property type="entry name" value="B-lactam Antibiotic, Isopenicillin N Synthase, Chain"/>
    <property type="match status" value="1"/>
</dbReference>
<dbReference type="PANTHER" id="PTHR47991">
    <property type="entry name" value="OXOGLUTARATE/IRON-DEPENDENT DIOXYGENASE"/>
    <property type="match status" value="1"/>
</dbReference>
<keyword evidence="2 4" id="KW-0479">Metal-binding</keyword>
<dbReference type="InterPro" id="IPR027443">
    <property type="entry name" value="IPNS-like_sf"/>
</dbReference>
<comment type="similarity">
    <text evidence="1 4">Belongs to the iron/ascorbate-dependent oxidoreductase family.</text>
</comment>
<reference evidence="6 7" key="1">
    <citation type="submission" date="2017-07" db="EMBL/GenBank/DDBJ databases">
        <title>An improved, manually edited Actinidia chinensis var. chinensis (kiwifruit) genome highlights the challenges associated with draft genomes and gene prediction in plants.</title>
        <authorList>
            <person name="Pilkington S."/>
            <person name="Crowhurst R."/>
            <person name="Hilario E."/>
            <person name="Nardozza S."/>
            <person name="Fraser L."/>
            <person name="Peng Y."/>
            <person name="Gunaseelan K."/>
            <person name="Simpson R."/>
            <person name="Tahir J."/>
            <person name="Deroles S."/>
            <person name="Templeton K."/>
            <person name="Luo Z."/>
            <person name="Davy M."/>
            <person name="Cheng C."/>
            <person name="Mcneilage M."/>
            <person name="Scaglione D."/>
            <person name="Liu Y."/>
            <person name="Zhang Q."/>
            <person name="Datson P."/>
            <person name="De Silva N."/>
            <person name="Gardiner S."/>
            <person name="Bassett H."/>
            <person name="Chagne D."/>
            <person name="Mccallum J."/>
            <person name="Dzierzon H."/>
            <person name="Deng C."/>
            <person name="Wang Y.-Y."/>
            <person name="Barron N."/>
            <person name="Manako K."/>
            <person name="Bowen J."/>
            <person name="Foster T."/>
            <person name="Erridge Z."/>
            <person name="Tiffin H."/>
            <person name="Waite C."/>
            <person name="Davies K."/>
            <person name="Grierson E."/>
            <person name="Laing W."/>
            <person name="Kirk R."/>
            <person name="Chen X."/>
            <person name="Wood M."/>
            <person name="Montefiori M."/>
            <person name="Brummell D."/>
            <person name="Schwinn K."/>
            <person name="Catanach A."/>
            <person name="Fullerton C."/>
            <person name="Li D."/>
            <person name="Meiyalaghan S."/>
            <person name="Nieuwenhuizen N."/>
            <person name="Read N."/>
            <person name="Prakash R."/>
            <person name="Hunter D."/>
            <person name="Zhang H."/>
            <person name="Mckenzie M."/>
            <person name="Knabel M."/>
            <person name="Harris A."/>
            <person name="Allan A."/>
            <person name="Chen A."/>
            <person name="Janssen B."/>
            <person name="Plunkett B."/>
            <person name="Dwamena C."/>
            <person name="Voogd C."/>
            <person name="Leif D."/>
            <person name="Lafferty D."/>
            <person name="Souleyre E."/>
            <person name="Varkonyi-Gasic E."/>
            <person name="Gambi F."/>
            <person name="Hanley J."/>
            <person name="Yao J.-L."/>
            <person name="Cheung J."/>
            <person name="David K."/>
            <person name="Warren B."/>
            <person name="Marsh K."/>
            <person name="Snowden K."/>
            <person name="Lin-Wang K."/>
            <person name="Brian L."/>
            <person name="Martinez-Sanchez M."/>
            <person name="Wang M."/>
            <person name="Ileperuma N."/>
            <person name="Macnee N."/>
            <person name="Campin R."/>
            <person name="Mcatee P."/>
            <person name="Drummond R."/>
            <person name="Espley R."/>
            <person name="Ireland H."/>
            <person name="Wu R."/>
            <person name="Atkinson R."/>
            <person name="Karunairetnam S."/>
            <person name="Bulley S."/>
            <person name="Chunkath S."/>
            <person name="Hanley Z."/>
            <person name="Storey R."/>
            <person name="Thrimawithana A."/>
            <person name="Thomson S."/>
            <person name="David C."/>
            <person name="Testolin R."/>
        </authorList>
    </citation>
    <scope>NUCLEOTIDE SEQUENCE [LARGE SCALE GENOMIC DNA]</scope>
    <source>
        <strain evidence="7">cv. Red5</strain>
        <tissue evidence="6">Young leaf</tissue>
    </source>
</reference>
<dbReference type="EMBL" id="NKQK01000023">
    <property type="protein sequence ID" value="PSR94857.1"/>
    <property type="molecule type" value="Genomic_DNA"/>
</dbReference>
<keyword evidence="4" id="KW-0560">Oxidoreductase</keyword>
<dbReference type="AlphaFoldDB" id="A0A2R6PP77"/>
<keyword evidence="6" id="KW-0223">Dioxygenase</keyword>
<keyword evidence="3 4" id="KW-0408">Iron</keyword>
<dbReference type="InterPro" id="IPR005123">
    <property type="entry name" value="Oxoglu/Fe-dep_dioxygenase_dom"/>
</dbReference>
<evidence type="ECO:0000259" key="5">
    <source>
        <dbReference type="PROSITE" id="PS51471"/>
    </source>
</evidence>
<comment type="caution">
    <text evidence="6">The sequence shown here is derived from an EMBL/GenBank/DDBJ whole genome shotgun (WGS) entry which is preliminary data.</text>
</comment>
<evidence type="ECO:0000256" key="4">
    <source>
        <dbReference type="RuleBase" id="RU003682"/>
    </source>
</evidence>
<dbReference type="GO" id="GO:0016705">
    <property type="term" value="F:oxidoreductase activity, acting on paired donors, with incorporation or reduction of molecular oxygen"/>
    <property type="evidence" value="ECO:0007669"/>
    <property type="project" value="UniProtKB-ARBA"/>
</dbReference>
<dbReference type="InterPro" id="IPR050295">
    <property type="entry name" value="Plant_2OG-oxidoreductases"/>
</dbReference>
<dbReference type="Gramene" id="PSR94857">
    <property type="protein sequence ID" value="PSR94857"/>
    <property type="gene ID" value="CEY00_Acc25611"/>
</dbReference>